<dbReference type="CDD" id="cd00037">
    <property type="entry name" value="CLECT"/>
    <property type="match status" value="1"/>
</dbReference>
<sequence length="694" mass="78195">RATESKYCKTPPGNQRCSIEDYNPCSLPGFELYLKHNHQVCLMTVWNEYETLQAARGFCLHKGSALSTILNEGHQETIRENAYIADFTWIDLQYSATARDFRWSQYPGMRLTYHKFKNGTIPKNGSAGKCVKLEYFTGLWFTANCDEKHMFTCESYKYHSRHERPTMKTEKDSLGRDIVLVGDALKAACSGIVDETGAVYWEYSLGFQKIRIGVLDDDTRVQTSYEYIQQGTSCHRAIKSCLTVHIAENRSDYNLLKSLTCVVHKKGGPFPKCGGVGDRSCSFESVITTEYSNREPWLHATYHDETRRQFHAGHVAVFQCDSCVGVRGNVTLEIKSEARWVRNECGQQDASLSYTDKIVPCGMNVTAILEFPIDPRAANCAVRCTSFRIDPTGSPFNELVSDWLNISMAYGPRTPILVLSFDGVNGVVHLGSNITAECTACVGDIGSIMWKIIDNNDNALSEATLQDLNVYVERNFSLRQIECGFASVSQLTLIVTQAMHKARIVCQSSNETFIPGYDVTAVSKKFYVHGASGSQRRNAPTRGVDRGRGTATNALSVAQKPGQDSSERHVQLVVEDGRGNRQNEPNRWRFMRRSSVPMQNQKRKQRTMKQQKKNRRASLHSGKPWEALAMKFMFRKAKQQNAERLAKASTVSSWHERLMQRLKGSKATLQNDPSVSSKKTDSDYSSVDTFDEEV</sequence>
<reference evidence="3 4" key="1">
    <citation type="submission" date="2019-01" db="EMBL/GenBank/DDBJ databases">
        <title>A draft genome assembly of the solar-powered sea slug Elysia chlorotica.</title>
        <authorList>
            <person name="Cai H."/>
            <person name="Li Q."/>
            <person name="Fang X."/>
            <person name="Li J."/>
            <person name="Curtis N.E."/>
            <person name="Altenburger A."/>
            <person name="Shibata T."/>
            <person name="Feng M."/>
            <person name="Maeda T."/>
            <person name="Schwartz J.A."/>
            <person name="Shigenobu S."/>
            <person name="Lundholm N."/>
            <person name="Nishiyama T."/>
            <person name="Yang H."/>
            <person name="Hasebe M."/>
            <person name="Li S."/>
            <person name="Pierce S.K."/>
            <person name="Wang J."/>
        </authorList>
    </citation>
    <scope>NUCLEOTIDE SEQUENCE [LARGE SCALE GENOMIC DNA]</scope>
    <source>
        <strain evidence="3">EC2010</strain>
        <tissue evidence="3">Whole organism of an adult</tissue>
    </source>
</reference>
<dbReference type="InterPro" id="IPR001304">
    <property type="entry name" value="C-type_lectin-like"/>
</dbReference>
<dbReference type="AlphaFoldDB" id="A0A3S1B863"/>
<dbReference type="Pfam" id="PF00059">
    <property type="entry name" value="Lectin_C"/>
    <property type="match status" value="1"/>
</dbReference>
<dbReference type="Gene3D" id="3.10.100.10">
    <property type="entry name" value="Mannose-Binding Protein A, subunit A"/>
    <property type="match status" value="1"/>
</dbReference>
<gene>
    <name evidence="3" type="ORF">EGW08_010077</name>
</gene>
<dbReference type="SMART" id="SM00034">
    <property type="entry name" value="CLECT"/>
    <property type="match status" value="1"/>
</dbReference>
<comment type="caution">
    <text evidence="3">The sequence shown here is derived from an EMBL/GenBank/DDBJ whole genome shotgun (WGS) entry which is preliminary data.</text>
</comment>
<evidence type="ECO:0000313" key="3">
    <source>
        <dbReference type="EMBL" id="RUS82143.1"/>
    </source>
</evidence>
<feature type="domain" description="C-type lectin" evidence="2">
    <location>
        <begin position="37"/>
        <end position="154"/>
    </location>
</feature>
<feature type="compositionally biased region" description="Basic residues" evidence="1">
    <location>
        <begin position="601"/>
        <end position="618"/>
    </location>
</feature>
<feature type="region of interest" description="Disordered" evidence="1">
    <location>
        <begin position="646"/>
        <end position="694"/>
    </location>
</feature>
<feature type="compositionally biased region" description="Basic and acidic residues" evidence="1">
    <location>
        <begin position="576"/>
        <end position="587"/>
    </location>
</feature>
<accession>A0A3S1B863</accession>
<organism evidence="3 4">
    <name type="scientific">Elysia chlorotica</name>
    <name type="common">Eastern emerald elysia</name>
    <name type="synonym">Sea slug</name>
    <dbReference type="NCBI Taxonomy" id="188477"/>
    <lineage>
        <taxon>Eukaryota</taxon>
        <taxon>Metazoa</taxon>
        <taxon>Spiralia</taxon>
        <taxon>Lophotrochozoa</taxon>
        <taxon>Mollusca</taxon>
        <taxon>Gastropoda</taxon>
        <taxon>Heterobranchia</taxon>
        <taxon>Euthyneura</taxon>
        <taxon>Panpulmonata</taxon>
        <taxon>Sacoglossa</taxon>
        <taxon>Placobranchoidea</taxon>
        <taxon>Plakobranchidae</taxon>
        <taxon>Elysia</taxon>
    </lineage>
</organism>
<proteinExistence type="predicted"/>
<dbReference type="InterPro" id="IPR016186">
    <property type="entry name" value="C-type_lectin-like/link_sf"/>
</dbReference>
<evidence type="ECO:0000256" key="1">
    <source>
        <dbReference type="SAM" id="MobiDB-lite"/>
    </source>
</evidence>
<keyword evidence="4" id="KW-1185">Reference proteome</keyword>
<evidence type="ECO:0000313" key="4">
    <source>
        <dbReference type="Proteomes" id="UP000271974"/>
    </source>
</evidence>
<dbReference type="Proteomes" id="UP000271974">
    <property type="component" value="Unassembled WGS sequence"/>
</dbReference>
<feature type="compositionally biased region" description="Polar residues" evidence="1">
    <location>
        <begin position="667"/>
        <end position="688"/>
    </location>
</feature>
<dbReference type="PROSITE" id="PS50041">
    <property type="entry name" value="C_TYPE_LECTIN_2"/>
    <property type="match status" value="1"/>
</dbReference>
<feature type="non-terminal residue" evidence="3">
    <location>
        <position position="1"/>
    </location>
</feature>
<protein>
    <recommendedName>
        <fullName evidence="2">C-type lectin domain-containing protein</fullName>
    </recommendedName>
</protein>
<dbReference type="InterPro" id="IPR016187">
    <property type="entry name" value="CTDL_fold"/>
</dbReference>
<dbReference type="EMBL" id="RQTK01000300">
    <property type="protein sequence ID" value="RUS82143.1"/>
    <property type="molecule type" value="Genomic_DNA"/>
</dbReference>
<feature type="region of interest" description="Disordered" evidence="1">
    <location>
        <begin position="576"/>
        <end position="624"/>
    </location>
</feature>
<dbReference type="SUPFAM" id="SSF56436">
    <property type="entry name" value="C-type lectin-like"/>
    <property type="match status" value="1"/>
</dbReference>
<name>A0A3S1B863_ELYCH</name>
<evidence type="ECO:0000259" key="2">
    <source>
        <dbReference type="PROSITE" id="PS50041"/>
    </source>
</evidence>